<name>A0A413F7Z1_9FIRM</name>
<feature type="domain" description="HTH gntR-type" evidence="4">
    <location>
        <begin position="9"/>
        <end position="76"/>
    </location>
</feature>
<keyword evidence="1" id="KW-0805">Transcription regulation</keyword>
<accession>A0A413F7Z1</accession>
<dbReference type="InterPro" id="IPR036388">
    <property type="entry name" value="WH-like_DNA-bd_sf"/>
</dbReference>
<dbReference type="AlphaFoldDB" id="A0A413F7Z1"/>
<evidence type="ECO:0000256" key="2">
    <source>
        <dbReference type="ARBA" id="ARBA00023125"/>
    </source>
</evidence>
<dbReference type="CDD" id="cd07377">
    <property type="entry name" value="WHTH_GntR"/>
    <property type="match status" value="1"/>
</dbReference>
<keyword evidence="2" id="KW-0238">DNA-binding</keyword>
<evidence type="ECO:0000256" key="1">
    <source>
        <dbReference type="ARBA" id="ARBA00023015"/>
    </source>
</evidence>
<dbReference type="EMBL" id="QSBM01000027">
    <property type="protein sequence ID" value="RGX22509.1"/>
    <property type="molecule type" value="Genomic_DNA"/>
</dbReference>
<dbReference type="InterPro" id="IPR011711">
    <property type="entry name" value="GntR_C"/>
</dbReference>
<dbReference type="Pfam" id="PF00392">
    <property type="entry name" value="GntR"/>
    <property type="match status" value="1"/>
</dbReference>
<evidence type="ECO:0000256" key="3">
    <source>
        <dbReference type="ARBA" id="ARBA00023163"/>
    </source>
</evidence>
<gene>
    <name evidence="5" type="ORF">DWV29_25575</name>
</gene>
<proteinExistence type="predicted"/>
<dbReference type="PROSITE" id="PS50949">
    <property type="entry name" value="HTH_GNTR"/>
    <property type="match status" value="1"/>
</dbReference>
<dbReference type="GO" id="GO:0003700">
    <property type="term" value="F:DNA-binding transcription factor activity"/>
    <property type="evidence" value="ECO:0007669"/>
    <property type="project" value="InterPro"/>
</dbReference>
<dbReference type="Gene3D" id="1.10.10.10">
    <property type="entry name" value="Winged helix-like DNA-binding domain superfamily/Winged helix DNA-binding domain"/>
    <property type="match status" value="1"/>
</dbReference>
<comment type="caution">
    <text evidence="5">The sequence shown here is derived from an EMBL/GenBank/DDBJ whole genome shotgun (WGS) entry which is preliminary data.</text>
</comment>
<dbReference type="GO" id="GO:0003677">
    <property type="term" value="F:DNA binding"/>
    <property type="evidence" value="ECO:0007669"/>
    <property type="project" value="UniProtKB-KW"/>
</dbReference>
<dbReference type="SMART" id="SM00345">
    <property type="entry name" value="HTH_GNTR"/>
    <property type="match status" value="1"/>
</dbReference>
<dbReference type="Pfam" id="PF07729">
    <property type="entry name" value="FCD"/>
    <property type="match status" value="1"/>
</dbReference>
<dbReference type="InterPro" id="IPR000524">
    <property type="entry name" value="Tscrpt_reg_HTH_GntR"/>
</dbReference>
<reference evidence="5 6" key="1">
    <citation type="submission" date="2018-08" db="EMBL/GenBank/DDBJ databases">
        <title>A genome reference for cultivated species of the human gut microbiota.</title>
        <authorList>
            <person name="Zou Y."/>
            <person name="Xue W."/>
            <person name="Luo G."/>
        </authorList>
    </citation>
    <scope>NUCLEOTIDE SEQUENCE [LARGE SCALE GENOMIC DNA]</scope>
    <source>
        <strain evidence="5 6">AF04-15</strain>
    </source>
</reference>
<dbReference type="SUPFAM" id="SSF46785">
    <property type="entry name" value="Winged helix' DNA-binding domain"/>
    <property type="match status" value="1"/>
</dbReference>
<evidence type="ECO:0000259" key="4">
    <source>
        <dbReference type="PROSITE" id="PS50949"/>
    </source>
</evidence>
<dbReference type="PANTHER" id="PTHR43537">
    <property type="entry name" value="TRANSCRIPTIONAL REGULATOR, GNTR FAMILY"/>
    <property type="match status" value="1"/>
</dbReference>
<dbReference type="Proteomes" id="UP000283880">
    <property type="component" value="Unassembled WGS sequence"/>
</dbReference>
<dbReference type="OrthoDB" id="5449at2"/>
<keyword evidence="3" id="KW-0804">Transcription</keyword>
<dbReference type="Gene3D" id="1.20.120.530">
    <property type="entry name" value="GntR ligand-binding domain-like"/>
    <property type="match status" value="1"/>
</dbReference>
<dbReference type="InterPro" id="IPR036390">
    <property type="entry name" value="WH_DNA-bd_sf"/>
</dbReference>
<protein>
    <submittedName>
        <fullName evidence="5">GntR family transcriptional regulator</fullName>
    </submittedName>
</protein>
<organism evidence="5 6">
    <name type="scientific">Enterocloster asparagiformis</name>
    <dbReference type="NCBI Taxonomy" id="333367"/>
    <lineage>
        <taxon>Bacteria</taxon>
        <taxon>Bacillati</taxon>
        <taxon>Bacillota</taxon>
        <taxon>Clostridia</taxon>
        <taxon>Lachnospirales</taxon>
        <taxon>Lachnospiraceae</taxon>
        <taxon>Enterocloster</taxon>
    </lineage>
</organism>
<dbReference type="PANTHER" id="PTHR43537:SF5">
    <property type="entry name" value="UXU OPERON TRANSCRIPTIONAL REGULATOR"/>
    <property type="match status" value="1"/>
</dbReference>
<evidence type="ECO:0000313" key="6">
    <source>
        <dbReference type="Proteomes" id="UP000283880"/>
    </source>
</evidence>
<sequence length="216" mass="25135">MGCNKMAKMTLKEQVYNQIFDDIAQGKYQANDILTESKLMEKYQVSKSPVREALIELCKDEVIHSLPRLGYQVVLITLKEVLDILEYRTDIEISGLRRGFAAMTDQDIEDLVNIAPKEGEESHAPNWDRNYVFHLRLYQINGNEYGYRELQKTIKQSSRYVSQYFQSAWKKGSAYTSTYHKDIVACLKARDLEGACRMLETDIVSIKDEIQRMHDF</sequence>
<evidence type="ECO:0000313" key="5">
    <source>
        <dbReference type="EMBL" id="RGX22509.1"/>
    </source>
</evidence>
<dbReference type="SUPFAM" id="SSF48008">
    <property type="entry name" value="GntR ligand-binding domain-like"/>
    <property type="match status" value="1"/>
</dbReference>
<dbReference type="InterPro" id="IPR008920">
    <property type="entry name" value="TF_FadR/GntR_C"/>
</dbReference>
<dbReference type="SMART" id="SM00895">
    <property type="entry name" value="FCD"/>
    <property type="match status" value="1"/>
</dbReference>